<dbReference type="PANTHER" id="PTHR45878">
    <property type="entry name" value="ZINC FINGER PROTEIN WIP2"/>
    <property type="match status" value="1"/>
</dbReference>
<dbReference type="SMART" id="SM00355">
    <property type="entry name" value="ZnF_C2H2"/>
    <property type="match status" value="4"/>
</dbReference>
<organism evidence="5">
    <name type="scientific">Picea sitchensis</name>
    <name type="common">Sitka spruce</name>
    <name type="synonym">Pinus sitchensis</name>
    <dbReference type="NCBI Taxonomy" id="3332"/>
    <lineage>
        <taxon>Eukaryota</taxon>
        <taxon>Viridiplantae</taxon>
        <taxon>Streptophyta</taxon>
        <taxon>Embryophyta</taxon>
        <taxon>Tracheophyta</taxon>
        <taxon>Spermatophyta</taxon>
        <taxon>Pinopsida</taxon>
        <taxon>Pinidae</taxon>
        <taxon>Conifers I</taxon>
        <taxon>Pinales</taxon>
        <taxon>Pinaceae</taxon>
        <taxon>Picea</taxon>
    </lineage>
</organism>
<evidence type="ECO:0000256" key="3">
    <source>
        <dbReference type="SAM" id="MobiDB-lite"/>
    </source>
</evidence>
<dbReference type="GO" id="GO:0008270">
    <property type="term" value="F:zinc ion binding"/>
    <property type="evidence" value="ECO:0007669"/>
    <property type="project" value="UniProtKB-KW"/>
</dbReference>
<dbReference type="AlphaFoldDB" id="B8LQV8"/>
<dbReference type="PROSITE" id="PS00028">
    <property type="entry name" value="ZINC_FINGER_C2H2_1"/>
    <property type="match status" value="1"/>
</dbReference>
<accession>B8LQV8</accession>
<dbReference type="EMBL" id="EF678270">
    <property type="protein sequence ID" value="ABR18038.1"/>
    <property type="molecule type" value="mRNA"/>
</dbReference>
<keyword evidence="2" id="KW-0862">Zinc</keyword>
<dbReference type="Pfam" id="PF00096">
    <property type="entry name" value="zf-C2H2"/>
    <property type="match status" value="1"/>
</dbReference>
<sequence>MALESFVSMPMSPPLMPISPVDYGAIAMSSDEMSIFNATDSMEGILQDDHSASPFEGLCHGHGHGGFSAAAGAFNAPTMHPNLVSTLKNVISQQNLDDDLHFLHTPHHGFEDAGLASDDGFLNYQTEAGFQPPAEQQNNNNDDNKKKQAQQKNRRSPKLGGDEEDREDRQIATVSVDLIQNRRPFKCAYGGCDKTFKNPQTLKMHHKTHYTDDAAEKRLGEQFLNNNTTGNCRAGHNKKIPCRCPVCRRTFVGLYELRRHFGRKHSEGEKMYGCRKCGKRFYIEVDLRDHEKLCGEPIECKCGMKFAFKCNLVAHKKTHPECQDSSHSPPPPPLLPNEDSCSSSSSSSYRQIHPHPTSLPVASVAAFSEDTSSAPASSSSPSSSSSAAASSMALMVSCGVKLEDISGFPRAITPSALLGQEPRN</sequence>
<evidence type="ECO:0000256" key="1">
    <source>
        <dbReference type="ARBA" id="ARBA00023452"/>
    </source>
</evidence>
<reference evidence="5" key="1">
    <citation type="submission" date="2007-06" db="EMBL/GenBank/DDBJ databases">
        <title>Full length cDNA sequences from Sitka Spruce (Picea sitchensis).</title>
        <authorList>
            <person name="Ralph S.G."/>
            <person name="Chun H.E."/>
            <person name="Liao N."/>
            <person name="Ali J."/>
            <person name="Reid K."/>
            <person name="Kolosova N."/>
            <person name="Cooper N."/>
            <person name="Cullis C."/>
            <person name="Jancsik S."/>
            <person name="Moore R."/>
            <person name="Mayo M."/>
            <person name="Wagner S."/>
            <person name="Holt R.A."/>
            <person name="Jones S.J.M."/>
            <person name="Marra M.A."/>
            <person name="Ritland C.E."/>
            <person name="Ritland K."/>
            <person name="Bohlmann J."/>
        </authorList>
    </citation>
    <scope>NUCLEOTIDE SEQUENCE</scope>
    <source>
        <tissue evidence="5">Bark</tissue>
    </source>
</reference>
<keyword evidence="2" id="KW-0479">Metal-binding</keyword>
<comment type="similarity">
    <text evidence="1">Belongs to the WIP C2H2-type zinc-finger protein family.</text>
</comment>
<feature type="region of interest" description="Disordered" evidence="3">
    <location>
        <begin position="321"/>
        <end position="355"/>
    </location>
</feature>
<name>B8LQV8_PICSI</name>
<evidence type="ECO:0000256" key="2">
    <source>
        <dbReference type="PROSITE-ProRule" id="PRU00042"/>
    </source>
</evidence>
<proteinExistence type="evidence at transcript level"/>
<feature type="region of interest" description="Disordered" evidence="3">
    <location>
        <begin position="131"/>
        <end position="168"/>
    </location>
</feature>
<feature type="domain" description="C2H2-type" evidence="4">
    <location>
        <begin position="185"/>
        <end position="214"/>
    </location>
</feature>
<protein>
    <recommendedName>
        <fullName evidence="4">C2H2-type domain-containing protein</fullName>
    </recommendedName>
</protein>
<feature type="domain" description="C2H2-type" evidence="4">
    <location>
        <begin position="272"/>
        <end position="293"/>
    </location>
</feature>
<dbReference type="PANTHER" id="PTHR45878:SF44">
    <property type="entry name" value="C2H2-TYPE DOMAIN-CONTAINING PROTEIN"/>
    <property type="match status" value="1"/>
</dbReference>
<dbReference type="InterPro" id="IPR036236">
    <property type="entry name" value="Znf_C2H2_sf"/>
</dbReference>
<dbReference type="SUPFAM" id="SSF57667">
    <property type="entry name" value="beta-beta-alpha zinc fingers"/>
    <property type="match status" value="2"/>
</dbReference>
<dbReference type="InterPro" id="IPR013087">
    <property type="entry name" value="Znf_C2H2_type"/>
</dbReference>
<dbReference type="PROSITE" id="PS50157">
    <property type="entry name" value="ZINC_FINGER_C2H2_2"/>
    <property type="match status" value="2"/>
</dbReference>
<keyword evidence="2" id="KW-0863">Zinc-finger</keyword>
<dbReference type="InterPro" id="IPR043584">
    <property type="entry name" value="WIP1/2/3/4/5/6"/>
</dbReference>
<feature type="compositionally biased region" description="Basic residues" evidence="3">
    <location>
        <begin position="147"/>
        <end position="157"/>
    </location>
</feature>
<dbReference type="Gene3D" id="3.30.160.60">
    <property type="entry name" value="Classic Zinc Finger"/>
    <property type="match status" value="2"/>
</dbReference>
<dbReference type="GO" id="GO:0003700">
    <property type="term" value="F:DNA-binding transcription factor activity"/>
    <property type="evidence" value="ECO:0007669"/>
    <property type="project" value="InterPro"/>
</dbReference>
<evidence type="ECO:0000259" key="4">
    <source>
        <dbReference type="PROSITE" id="PS50157"/>
    </source>
</evidence>
<evidence type="ECO:0000313" key="5">
    <source>
        <dbReference type="EMBL" id="ABR18038.1"/>
    </source>
</evidence>
<feature type="compositionally biased region" description="Low complexity" evidence="3">
    <location>
        <begin position="131"/>
        <end position="141"/>
    </location>
</feature>